<proteinExistence type="predicted"/>
<gene>
    <name evidence="3" type="ORF">SAMN05421504_106371</name>
</gene>
<accession>A0A1H3LV70</accession>
<feature type="domain" description="AB hydrolase-1" evidence="2">
    <location>
        <begin position="27"/>
        <end position="251"/>
    </location>
</feature>
<dbReference type="OrthoDB" id="9804819at2"/>
<dbReference type="AlphaFoldDB" id="A0A1H3LV70"/>
<keyword evidence="4" id="KW-1185">Reference proteome</keyword>
<dbReference type="Proteomes" id="UP000199515">
    <property type="component" value="Unassembled WGS sequence"/>
</dbReference>
<dbReference type="GO" id="GO:0016020">
    <property type="term" value="C:membrane"/>
    <property type="evidence" value="ECO:0007669"/>
    <property type="project" value="TreeGrafter"/>
</dbReference>
<dbReference type="Pfam" id="PF12697">
    <property type="entry name" value="Abhydrolase_6"/>
    <property type="match status" value="1"/>
</dbReference>
<protein>
    <submittedName>
        <fullName evidence="3">Pimeloyl-ACP methyl ester carboxylesterase</fullName>
    </submittedName>
</protein>
<dbReference type="PRINTS" id="PR00111">
    <property type="entry name" value="ABHYDROLASE"/>
</dbReference>
<evidence type="ECO:0000313" key="3">
    <source>
        <dbReference type="EMBL" id="SDY68281.1"/>
    </source>
</evidence>
<dbReference type="InterPro" id="IPR000073">
    <property type="entry name" value="AB_hydrolase_1"/>
</dbReference>
<evidence type="ECO:0000259" key="2">
    <source>
        <dbReference type="Pfam" id="PF12697"/>
    </source>
</evidence>
<dbReference type="RefSeq" id="WP_091293876.1">
    <property type="nucleotide sequence ID" value="NZ_FNON01000006.1"/>
</dbReference>
<dbReference type="PANTHER" id="PTHR43798:SF31">
    <property type="entry name" value="AB HYDROLASE SUPERFAMILY PROTEIN YCLE"/>
    <property type="match status" value="1"/>
</dbReference>
<dbReference type="EMBL" id="FNON01000006">
    <property type="protein sequence ID" value="SDY68281.1"/>
    <property type="molecule type" value="Genomic_DNA"/>
</dbReference>
<keyword evidence="1" id="KW-0378">Hydrolase</keyword>
<dbReference type="Gene3D" id="3.40.50.1820">
    <property type="entry name" value="alpha/beta hydrolase"/>
    <property type="match status" value="1"/>
</dbReference>
<sequence length="264" mass="29061">METRFLTLADGRRLAYLDQGGPGRPLLALHGICGRGRMFAGLARRLGPRWRVVAPDQRGHGWSDAASCYSREGFVSDAAEMIERLGMGPCPVLGHSLGGVNAFQLASWRPELVTAIVVEDIGARPQPGPADWMYELPVRFDAFRDLRRALGEAMAGQEDYFLENAAEFEDGWGFRWRAAEIESAGRSLGGDWWPDWLGSGCPALLIHGGRSEVLSAAEAREMVQSRPGTRLATFPEAGHTPHRVEPERYAKEVGAWLDMLTTSQ</sequence>
<organism evidence="3 4">
    <name type="scientific">Amycolatopsis xylanica</name>
    <dbReference type="NCBI Taxonomy" id="589385"/>
    <lineage>
        <taxon>Bacteria</taxon>
        <taxon>Bacillati</taxon>
        <taxon>Actinomycetota</taxon>
        <taxon>Actinomycetes</taxon>
        <taxon>Pseudonocardiales</taxon>
        <taxon>Pseudonocardiaceae</taxon>
        <taxon>Amycolatopsis</taxon>
    </lineage>
</organism>
<dbReference type="InterPro" id="IPR029058">
    <property type="entry name" value="AB_hydrolase_fold"/>
</dbReference>
<reference evidence="3 4" key="1">
    <citation type="submission" date="2016-10" db="EMBL/GenBank/DDBJ databases">
        <authorList>
            <person name="de Groot N.N."/>
        </authorList>
    </citation>
    <scope>NUCLEOTIDE SEQUENCE [LARGE SCALE GENOMIC DNA]</scope>
    <source>
        <strain evidence="3 4">CPCC 202699</strain>
    </source>
</reference>
<dbReference type="SUPFAM" id="SSF53474">
    <property type="entry name" value="alpha/beta-Hydrolases"/>
    <property type="match status" value="1"/>
</dbReference>
<evidence type="ECO:0000313" key="4">
    <source>
        <dbReference type="Proteomes" id="UP000199515"/>
    </source>
</evidence>
<name>A0A1H3LV70_9PSEU</name>
<dbReference type="GO" id="GO:0016787">
    <property type="term" value="F:hydrolase activity"/>
    <property type="evidence" value="ECO:0007669"/>
    <property type="project" value="UniProtKB-KW"/>
</dbReference>
<dbReference type="STRING" id="589385.SAMN05421504_106371"/>
<dbReference type="PANTHER" id="PTHR43798">
    <property type="entry name" value="MONOACYLGLYCEROL LIPASE"/>
    <property type="match status" value="1"/>
</dbReference>
<evidence type="ECO:0000256" key="1">
    <source>
        <dbReference type="ARBA" id="ARBA00022801"/>
    </source>
</evidence>
<dbReference type="InterPro" id="IPR050266">
    <property type="entry name" value="AB_hydrolase_sf"/>
</dbReference>